<dbReference type="InterPro" id="IPR010160">
    <property type="entry name" value="CRISPR-assoc_prot_Cmr5"/>
</dbReference>
<evidence type="ECO:0000313" key="6">
    <source>
        <dbReference type="EMBL" id="AFM05732.1"/>
    </source>
</evidence>
<dbReference type="NCBIfam" id="TIGR01881">
    <property type="entry name" value="cas_Cmr5"/>
    <property type="match status" value="1"/>
</dbReference>
<dbReference type="Pfam" id="PF09701">
    <property type="entry name" value="Cas_Cmr5"/>
    <property type="match status" value="1"/>
</dbReference>
<dbReference type="OrthoDB" id="1716617at2"/>
<evidence type="ECO:0000256" key="2">
    <source>
        <dbReference type="ARBA" id="ARBA00006161"/>
    </source>
</evidence>
<dbReference type="KEGG" id="fli:Fleli_3411"/>
<dbReference type="GO" id="GO:0051607">
    <property type="term" value="P:defense response to virus"/>
    <property type="evidence" value="ECO:0007669"/>
    <property type="project" value="UniProtKB-KW"/>
</dbReference>
<dbReference type="HOGENOM" id="CLU_120836_0_0_10"/>
<dbReference type="eggNOG" id="COG3337">
    <property type="taxonomic scope" value="Bacteria"/>
</dbReference>
<dbReference type="Gene3D" id="1.10.520.30">
    <property type="entry name" value="AF1862-like domain"/>
    <property type="match status" value="1"/>
</dbReference>
<comment type="similarity">
    <text evidence="2">Belongs to the CRISPR system Cmr5 family.</text>
</comment>
<dbReference type="STRING" id="880071.Fleli_3411"/>
<evidence type="ECO:0000256" key="3">
    <source>
        <dbReference type="ARBA" id="ARBA00022490"/>
    </source>
</evidence>
<dbReference type="InterPro" id="IPR023101">
    <property type="entry name" value="AF1862-like_dom_sf"/>
</dbReference>
<reference evidence="7" key="1">
    <citation type="submission" date="2012-06" db="EMBL/GenBank/DDBJ databases">
        <title>The complete genome of Flexibacter litoralis DSM 6794.</title>
        <authorList>
            <person name="Lucas S."/>
            <person name="Copeland A."/>
            <person name="Lapidus A."/>
            <person name="Glavina del Rio T."/>
            <person name="Dalin E."/>
            <person name="Tice H."/>
            <person name="Bruce D."/>
            <person name="Goodwin L."/>
            <person name="Pitluck S."/>
            <person name="Peters L."/>
            <person name="Ovchinnikova G."/>
            <person name="Lu M."/>
            <person name="Kyrpides N."/>
            <person name="Mavromatis K."/>
            <person name="Ivanova N."/>
            <person name="Brettin T."/>
            <person name="Detter J.C."/>
            <person name="Han C."/>
            <person name="Larimer F."/>
            <person name="Land M."/>
            <person name="Hauser L."/>
            <person name="Markowitz V."/>
            <person name="Cheng J.-F."/>
            <person name="Hugenholtz P."/>
            <person name="Woyke T."/>
            <person name="Wu D."/>
            <person name="Spring S."/>
            <person name="Lang E."/>
            <person name="Kopitz M."/>
            <person name="Brambilla E."/>
            <person name="Klenk H.-P."/>
            <person name="Eisen J.A."/>
        </authorList>
    </citation>
    <scope>NUCLEOTIDE SEQUENCE [LARGE SCALE GENOMIC DNA]</scope>
    <source>
        <strain evidence="7">ATCC 23117 / DSM 6794 / NBRC 15988 / NCIMB 1366 / Sio-4</strain>
    </source>
</reference>
<keyword evidence="4" id="KW-0051">Antiviral defense</keyword>
<sequence length="158" mass="18189">MSNRKKLEQGRAEFAYQCAEKGNEVSLKKTDVFENEVYYKDSKYKSYVKSIPMMIKANGLGATFAFILSKGAKDKKSDKAGTEKNPKNAYDLIYLQTYNYLSSFDKLDLFDNTKKEDLVNVIISKDSSQYRYLTVETLAFFNWLRRFAEGLVKGGEDE</sequence>
<evidence type="ECO:0000256" key="4">
    <source>
        <dbReference type="ARBA" id="ARBA00023118"/>
    </source>
</evidence>
<proteinExistence type="inferred from homology"/>
<name>I4AP47_BERLS</name>
<accession>I4AP47</accession>
<dbReference type="SUPFAM" id="SSF158568">
    <property type="entry name" value="AF1862-like"/>
    <property type="match status" value="1"/>
</dbReference>
<evidence type="ECO:0000256" key="1">
    <source>
        <dbReference type="ARBA" id="ARBA00004496"/>
    </source>
</evidence>
<organism evidence="6 7">
    <name type="scientific">Bernardetia litoralis (strain ATCC 23117 / DSM 6794 / NBRC 15988 / NCIMB 1366 / Fx l1 / Sio-4)</name>
    <name type="common">Flexibacter litoralis</name>
    <dbReference type="NCBI Taxonomy" id="880071"/>
    <lineage>
        <taxon>Bacteria</taxon>
        <taxon>Pseudomonadati</taxon>
        <taxon>Bacteroidota</taxon>
        <taxon>Cytophagia</taxon>
        <taxon>Cytophagales</taxon>
        <taxon>Bernardetiaceae</taxon>
        <taxon>Bernardetia</taxon>
    </lineage>
</organism>
<protein>
    <recommendedName>
        <fullName evidence="5">CRISPR type III-B/RAMP module-associated protein Cmr5</fullName>
    </recommendedName>
</protein>
<evidence type="ECO:0000256" key="5">
    <source>
        <dbReference type="ARBA" id="ARBA00030001"/>
    </source>
</evidence>
<dbReference type="GO" id="GO:0005737">
    <property type="term" value="C:cytoplasm"/>
    <property type="evidence" value="ECO:0007669"/>
    <property type="project" value="UniProtKB-SubCell"/>
</dbReference>
<keyword evidence="3" id="KW-0963">Cytoplasm</keyword>
<dbReference type="Proteomes" id="UP000006054">
    <property type="component" value="Chromosome"/>
</dbReference>
<keyword evidence="7" id="KW-1185">Reference proteome</keyword>
<comment type="subcellular location">
    <subcellularLocation>
        <location evidence="1">Cytoplasm</location>
    </subcellularLocation>
</comment>
<dbReference type="RefSeq" id="WP_014799158.1">
    <property type="nucleotide sequence ID" value="NC_018018.1"/>
</dbReference>
<gene>
    <name evidence="6" type="ordered locus">Fleli_3411</name>
</gene>
<dbReference type="AlphaFoldDB" id="I4AP47"/>
<dbReference type="CDD" id="cd09749">
    <property type="entry name" value="Cmr5_III-B"/>
    <property type="match status" value="1"/>
</dbReference>
<dbReference type="EMBL" id="CP003345">
    <property type="protein sequence ID" value="AFM05732.1"/>
    <property type="molecule type" value="Genomic_DNA"/>
</dbReference>
<evidence type="ECO:0000313" key="7">
    <source>
        <dbReference type="Proteomes" id="UP000006054"/>
    </source>
</evidence>